<feature type="non-terminal residue" evidence="2">
    <location>
        <position position="1"/>
    </location>
</feature>
<proteinExistence type="predicted"/>
<reference evidence="2 3" key="1">
    <citation type="submission" date="2015-07" db="EMBL/GenBank/DDBJ databases">
        <title>Comparative genomics of the Sigatoka disease complex on banana suggests a link between parallel evolutionary changes in Pseudocercospora fijiensis and Pseudocercospora eumusae and increased virulence on the banana host.</title>
        <authorList>
            <person name="Chang T.-C."/>
            <person name="Salvucci A."/>
            <person name="Crous P.W."/>
            <person name="Stergiopoulos I."/>
        </authorList>
    </citation>
    <scope>NUCLEOTIDE SEQUENCE [LARGE SCALE GENOMIC DNA]</scope>
    <source>
        <strain evidence="2 3">CBS 116634</strain>
    </source>
</reference>
<dbReference type="EMBL" id="LFZO01000090">
    <property type="protein sequence ID" value="KXT14231.1"/>
    <property type="molecule type" value="Genomic_DNA"/>
</dbReference>
<accession>A0A139IHL0</accession>
<feature type="region of interest" description="Disordered" evidence="1">
    <location>
        <begin position="33"/>
        <end position="68"/>
    </location>
</feature>
<evidence type="ECO:0000313" key="2">
    <source>
        <dbReference type="EMBL" id="KXT14231.1"/>
    </source>
</evidence>
<organism evidence="2 3">
    <name type="scientific">Pseudocercospora musae</name>
    <dbReference type="NCBI Taxonomy" id="113226"/>
    <lineage>
        <taxon>Eukaryota</taxon>
        <taxon>Fungi</taxon>
        <taxon>Dikarya</taxon>
        <taxon>Ascomycota</taxon>
        <taxon>Pezizomycotina</taxon>
        <taxon>Dothideomycetes</taxon>
        <taxon>Dothideomycetidae</taxon>
        <taxon>Mycosphaerellales</taxon>
        <taxon>Mycosphaerellaceae</taxon>
        <taxon>Pseudocercospora</taxon>
    </lineage>
</organism>
<evidence type="ECO:0000256" key="1">
    <source>
        <dbReference type="SAM" id="MobiDB-lite"/>
    </source>
</evidence>
<protein>
    <submittedName>
        <fullName evidence="2">Uncharacterized protein</fullName>
    </submittedName>
</protein>
<evidence type="ECO:0000313" key="3">
    <source>
        <dbReference type="Proteomes" id="UP000073492"/>
    </source>
</evidence>
<comment type="caution">
    <text evidence="2">The sequence shown here is derived from an EMBL/GenBank/DDBJ whole genome shotgun (WGS) entry which is preliminary data.</text>
</comment>
<feature type="compositionally biased region" description="Polar residues" evidence="1">
    <location>
        <begin position="48"/>
        <end position="58"/>
    </location>
</feature>
<dbReference type="OrthoDB" id="10533761at2759"/>
<name>A0A139IHL0_9PEZI</name>
<keyword evidence="3" id="KW-1185">Reference proteome</keyword>
<sequence length="315" mass="34257">TTGTSGASRLTHHASRLTPCSRSSAACRLPLSTRGTPSLKAARPSALPQGSHTHSLQPTHAAPGSQRASEPLPLASALCLLLWACHGHGPATEEKRAARRTTATLSAPPWYHQILPLCSIHLLLSGFDDTCVRRSCHWLSSVSAINDNFLSSARPAQAPSPNSLPPGNSTLCYIVRLTSSAFQLPSSSNFQHLPHPPSSHIISQDQVINEQATATYSRVHHWPTLSACICSLAAICPSILTRTPQPSRPSESQLAFSERVEVFDTAQRPSFISAQHIKHGKARQMRTHFQDDQVRHDVDSMELQHVPLRPSLVHL</sequence>
<gene>
    <name evidence="2" type="ORF">AC579_7540</name>
</gene>
<dbReference type="Proteomes" id="UP000073492">
    <property type="component" value="Unassembled WGS sequence"/>
</dbReference>
<dbReference type="AlphaFoldDB" id="A0A139IHL0"/>